<dbReference type="PANTHER" id="PTHR11986">
    <property type="entry name" value="AMINOTRANSFERASE CLASS III"/>
    <property type="match status" value="1"/>
</dbReference>
<comment type="cofactor">
    <cofactor evidence="1">
        <name>pyridoxal 5'-phosphate</name>
        <dbReference type="ChEBI" id="CHEBI:597326"/>
    </cofactor>
</comment>
<dbReference type="InterPro" id="IPR015424">
    <property type="entry name" value="PyrdxlP-dep_Trfase"/>
</dbReference>
<feature type="region of interest" description="Disordered" evidence="8">
    <location>
        <begin position="1"/>
        <end position="42"/>
    </location>
</feature>
<comment type="caution">
    <text evidence="9">The sequence shown here is derived from an EMBL/GenBank/DDBJ whole genome shotgun (WGS) entry which is preliminary data.</text>
</comment>
<dbReference type="InterPro" id="IPR015421">
    <property type="entry name" value="PyrdxlP-dep_Trfase_major"/>
</dbReference>
<dbReference type="PROSITE" id="PS00600">
    <property type="entry name" value="AA_TRANSFER_CLASS_3"/>
    <property type="match status" value="1"/>
</dbReference>
<name>A0ABP7D737_9MICC</name>
<evidence type="ECO:0000256" key="3">
    <source>
        <dbReference type="ARBA" id="ARBA00022605"/>
    </source>
</evidence>
<accession>A0ABP7D737</accession>
<dbReference type="InterPro" id="IPR004636">
    <property type="entry name" value="AcOrn/SuccOrn_fam"/>
</dbReference>
<evidence type="ECO:0000256" key="7">
    <source>
        <dbReference type="RuleBase" id="RU003560"/>
    </source>
</evidence>
<evidence type="ECO:0000313" key="10">
    <source>
        <dbReference type="Proteomes" id="UP001501536"/>
    </source>
</evidence>
<sequence length="483" mass="49169">MSPTHDHAPQAAAPEDGAPEQGGAEHESPEHPGPAESGAAGAASLTAADLTGIAGAAAPTGAAGHGAGAVAGQAAGPGAELGRELLARYGESLMGVFGTPQRVLVRGSGSTVWDADGKEYLDLLAGIAVNALGHAHPLITSVVTSQLATLGHVSNFFTSPTQIALAERLLELAQAPAGSRVFFANSGTEANEAAFKLARRNAGGDGAPRRTRIVALENAFHGRSMGALALTWKQAYREPFEPLPGGVEWVPAGDVEALRAAVDETVAAVFIEPVQGEAGVRGYDDGYLTAAREITRAAGALLVFDEVQTGIGRTGSWFASEGVLPDAMTLAKGLGGGFPIGALVTFGPEASSLLAAGQHGTTFGGNPVATAAALATLHAIDSGDLLAHVRRVGAEAADALRALDVVREVRQYGLLIGFDLADEIAPAAVAAALDAGFIINAPGPRTLRLAPPLNIAGEQLRRFTDALPTIYRTALERTAKENA</sequence>
<keyword evidence="5 7" id="KW-0663">Pyridoxal phosphate</keyword>
<organism evidence="9 10">
    <name type="scientific">Zhihengliuella alba</name>
    <dbReference type="NCBI Taxonomy" id="547018"/>
    <lineage>
        <taxon>Bacteria</taxon>
        <taxon>Bacillati</taxon>
        <taxon>Actinomycetota</taxon>
        <taxon>Actinomycetes</taxon>
        <taxon>Micrococcales</taxon>
        <taxon>Micrococcaceae</taxon>
        <taxon>Zhihengliuella</taxon>
    </lineage>
</organism>
<evidence type="ECO:0000256" key="1">
    <source>
        <dbReference type="ARBA" id="ARBA00001933"/>
    </source>
</evidence>
<keyword evidence="4" id="KW-0808">Transferase</keyword>
<evidence type="ECO:0000256" key="6">
    <source>
        <dbReference type="ARBA" id="ARBA00029440"/>
    </source>
</evidence>
<gene>
    <name evidence="9" type="ORF">GCM10022377_11510</name>
</gene>
<dbReference type="Proteomes" id="UP001501536">
    <property type="component" value="Unassembled WGS sequence"/>
</dbReference>
<dbReference type="EMBL" id="BAABCJ010000002">
    <property type="protein sequence ID" value="GAA3700110.1"/>
    <property type="molecule type" value="Genomic_DNA"/>
</dbReference>
<dbReference type="Pfam" id="PF00202">
    <property type="entry name" value="Aminotran_3"/>
    <property type="match status" value="1"/>
</dbReference>
<comment type="pathway">
    <text evidence="6">Amino-acid biosynthesis.</text>
</comment>
<dbReference type="InterPro" id="IPR005814">
    <property type="entry name" value="Aminotrans_3"/>
</dbReference>
<keyword evidence="2" id="KW-0032">Aminotransferase</keyword>
<dbReference type="InterPro" id="IPR015422">
    <property type="entry name" value="PyrdxlP-dep_Trfase_small"/>
</dbReference>
<comment type="similarity">
    <text evidence="7">Belongs to the class-III pyridoxal-phosphate-dependent aminotransferase family.</text>
</comment>
<dbReference type="Gene3D" id="3.90.1150.10">
    <property type="entry name" value="Aspartate Aminotransferase, domain 1"/>
    <property type="match status" value="1"/>
</dbReference>
<dbReference type="Gene3D" id="3.40.640.10">
    <property type="entry name" value="Type I PLP-dependent aspartate aminotransferase-like (Major domain)"/>
    <property type="match status" value="1"/>
</dbReference>
<dbReference type="NCBIfam" id="NF002874">
    <property type="entry name" value="PRK03244.1"/>
    <property type="match status" value="1"/>
</dbReference>
<keyword evidence="3" id="KW-0028">Amino-acid biosynthesis</keyword>
<protein>
    <submittedName>
        <fullName evidence="9">Acetylornithine transaminase</fullName>
    </submittedName>
</protein>
<proteinExistence type="inferred from homology"/>
<evidence type="ECO:0000256" key="4">
    <source>
        <dbReference type="ARBA" id="ARBA00022679"/>
    </source>
</evidence>
<keyword evidence="10" id="KW-1185">Reference proteome</keyword>
<evidence type="ECO:0000256" key="2">
    <source>
        <dbReference type="ARBA" id="ARBA00022576"/>
    </source>
</evidence>
<dbReference type="SUPFAM" id="SSF53383">
    <property type="entry name" value="PLP-dependent transferases"/>
    <property type="match status" value="1"/>
</dbReference>
<dbReference type="PANTHER" id="PTHR11986:SF79">
    <property type="entry name" value="ACETYLORNITHINE AMINOTRANSFERASE, MITOCHONDRIAL"/>
    <property type="match status" value="1"/>
</dbReference>
<dbReference type="InterPro" id="IPR049704">
    <property type="entry name" value="Aminotrans_3_PPA_site"/>
</dbReference>
<reference evidence="10" key="1">
    <citation type="journal article" date="2019" name="Int. J. Syst. Evol. Microbiol.">
        <title>The Global Catalogue of Microorganisms (GCM) 10K type strain sequencing project: providing services to taxonomists for standard genome sequencing and annotation.</title>
        <authorList>
            <consortium name="The Broad Institute Genomics Platform"/>
            <consortium name="The Broad Institute Genome Sequencing Center for Infectious Disease"/>
            <person name="Wu L."/>
            <person name="Ma J."/>
        </authorList>
    </citation>
    <scope>NUCLEOTIDE SEQUENCE [LARGE SCALE GENOMIC DNA]</scope>
    <source>
        <strain evidence="10">JCM 16961</strain>
    </source>
</reference>
<dbReference type="CDD" id="cd00610">
    <property type="entry name" value="OAT_like"/>
    <property type="match status" value="1"/>
</dbReference>
<dbReference type="InterPro" id="IPR050103">
    <property type="entry name" value="Class-III_PLP-dep_AT"/>
</dbReference>
<evidence type="ECO:0000256" key="8">
    <source>
        <dbReference type="SAM" id="MobiDB-lite"/>
    </source>
</evidence>
<dbReference type="NCBIfam" id="TIGR00707">
    <property type="entry name" value="argD"/>
    <property type="match status" value="1"/>
</dbReference>
<evidence type="ECO:0000256" key="5">
    <source>
        <dbReference type="ARBA" id="ARBA00022898"/>
    </source>
</evidence>
<evidence type="ECO:0000313" key="9">
    <source>
        <dbReference type="EMBL" id="GAA3700110.1"/>
    </source>
</evidence>